<dbReference type="Proteomes" id="UP000035009">
    <property type="component" value="Unassembled WGS sequence"/>
</dbReference>
<keyword evidence="11" id="KW-1185">Reference proteome</keyword>
<dbReference type="AlphaFoldDB" id="M3UUW3"/>
<evidence type="ECO:0000313" key="10">
    <source>
        <dbReference type="EMBL" id="GAC79247.1"/>
    </source>
</evidence>
<keyword evidence="8" id="KW-0472">Membrane</keyword>
<evidence type="ECO:0000256" key="7">
    <source>
        <dbReference type="SAM" id="MobiDB-lite"/>
    </source>
</evidence>
<dbReference type="RefSeq" id="WP_008377562.1">
    <property type="nucleotide sequence ID" value="NZ_BAOP01000008.1"/>
</dbReference>
<keyword evidence="8" id="KW-1133">Transmembrane helix</keyword>
<dbReference type="EC" id="2.7.11.1" evidence="1"/>
<keyword evidence="8" id="KW-0812">Transmembrane</keyword>
<feature type="domain" description="Protein kinase" evidence="9">
    <location>
        <begin position="13"/>
        <end position="271"/>
    </location>
</feature>
<evidence type="ECO:0000256" key="5">
    <source>
        <dbReference type="ARBA" id="ARBA00022777"/>
    </source>
</evidence>
<dbReference type="Gene3D" id="3.30.200.20">
    <property type="entry name" value="Phosphorylase Kinase, domain 1"/>
    <property type="match status" value="1"/>
</dbReference>
<dbReference type="PROSITE" id="PS50011">
    <property type="entry name" value="PROTEIN_KINASE_DOM"/>
    <property type="match status" value="1"/>
</dbReference>
<dbReference type="EMBL" id="BAOP01000008">
    <property type="protein sequence ID" value="GAC79247.1"/>
    <property type="molecule type" value="Genomic_DNA"/>
</dbReference>
<evidence type="ECO:0000256" key="8">
    <source>
        <dbReference type="SAM" id="Phobius"/>
    </source>
</evidence>
<dbReference type="STRING" id="410332.SAMN04488550_4393"/>
<organism evidence="10 11">
    <name type="scientific">Gordonia malaquae NBRC 108250</name>
    <dbReference type="NCBI Taxonomy" id="1223542"/>
    <lineage>
        <taxon>Bacteria</taxon>
        <taxon>Bacillati</taxon>
        <taxon>Actinomycetota</taxon>
        <taxon>Actinomycetes</taxon>
        <taxon>Mycobacteriales</taxon>
        <taxon>Gordoniaceae</taxon>
        <taxon>Gordonia</taxon>
    </lineage>
</organism>
<dbReference type="InterPro" id="IPR011009">
    <property type="entry name" value="Kinase-like_dom_sf"/>
</dbReference>
<evidence type="ECO:0000256" key="2">
    <source>
        <dbReference type="ARBA" id="ARBA00022527"/>
    </source>
</evidence>
<name>M3UUW3_GORML</name>
<feature type="transmembrane region" description="Helical" evidence="8">
    <location>
        <begin position="317"/>
        <end position="342"/>
    </location>
</feature>
<evidence type="ECO:0000313" key="11">
    <source>
        <dbReference type="Proteomes" id="UP000035009"/>
    </source>
</evidence>
<feature type="region of interest" description="Disordered" evidence="7">
    <location>
        <begin position="518"/>
        <end position="546"/>
    </location>
</feature>
<evidence type="ECO:0000259" key="9">
    <source>
        <dbReference type="PROSITE" id="PS50011"/>
    </source>
</evidence>
<comment type="caution">
    <text evidence="10">The sequence shown here is derived from an EMBL/GenBank/DDBJ whole genome shotgun (WGS) entry which is preliminary data.</text>
</comment>
<proteinExistence type="predicted"/>
<dbReference type="GO" id="GO:0004674">
    <property type="term" value="F:protein serine/threonine kinase activity"/>
    <property type="evidence" value="ECO:0007669"/>
    <property type="project" value="UniProtKB-KW"/>
</dbReference>
<dbReference type="PANTHER" id="PTHR43289:SF6">
    <property type="entry name" value="SERINE_THREONINE-PROTEIN KINASE NEKL-3"/>
    <property type="match status" value="1"/>
</dbReference>
<sequence length="684" mass="72078">MSTLNPGDAFSGLRVVAAVETGEFVNLHLVENSALGREEILKTVRSDPADPGRRDRFALSTKALASLDHAGIVEVYDIGVTDDTTWMTMARVPGTPLGGRPLSVRAAARAVHDVGAALDHAHRRGVVYRDVRPANITAIIGPNDSVDRVVLIDCGIASHVDDAPTTRDGTFIGSPAYSAPELFMGDAAAPASDQYALACTAFELFTGEKAYGQRSLDAVVDAHVNGRAPVPSDIRPELEVLDSTFRRALDADPTRRFPTCSAFAEALDSALAPAAPTRRMAPTTAPLADEFSRSTQVIHSAAPNPTRGSRRPRVARVLAWTTAAVAVVGVAGVALAVAGGYLTPSPPSDSASEGTAVWYQEASDLPSAYTSAGLQLPTTETSSTPGAIVAAADSCDRDAMARSLYADRVAGEGWAITVSETVSSGVGFGQLGDYLDTLSTAVTTVPIEAVAHGRDFRTTHAVLAEGMEVLVDDGQPVVLCGSGHILTPVAEPSTTVTGLPSDRTVTDIVLLEGRHTPFIGSTTSESDVPTTTESTDDTTPSMERSASDFMSTTYGFAFRTESDLVCLIGEDLVCLPPVPDSFDWSLLPSCSVDAVGDLLLWDHEEYTLCPAEGTVVNGHDVPTYDGGWPSEIPLLRSGESFADSDDTSGWSCWIGPDDDTLGCEHVPSDHGFTIGEDDRVELFR</sequence>
<keyword evidence="5 10" id="KW-0418">Kinase</keyword>
<reference evidence="10 11" key="1">
    <citation type="submission" date="2013-02" db="EMBL/GenBank/DDBJ databases">
        <title>Whole genome shotgun sequence of Gordonia malaquae NBRC 108250.</title>
        <authorList>
            <person name="Yoshida I."/>
            <person name="Hosoyama A."/>
            <person name="Tsuchikane K."/>
            <person name="Ando Y."/>
            <person name="Baba S."/>
            <person name="Ohji S."/>
            <person name="Hamada M."/>
            <person name="Tamura T."/>
            <person name="Yamazoe A."/>
            <person name="Yamazaki S."/>
            <person name="Fujita N."/>
        </authorList>
    </citation>
    <scope>NUCLEOTIDE SEQUENCE [LARGE SCALE GENOMIC DNA]</scope>
    <source>
        <strain evidence="10 11">NBRC 108250</strain>
    </source>
</reference>
<feature type="compositionally biased region" description="Low complexity" evidence="7">
    <location>
        <begin position="521"/>
        <end position="541"/>
    </location>
</feature>
<dbReference type="InterPro" id="IPR000719">
    <property type="entry name" value="Prot_kinase_dom"/>
</dbReference>
<evidence type="ECO:0000256" key="6">
    <source>
        <dbReference type="ARBA" id="ARBA00022840"/>
    </source>
</evidence>
<dbReference type="Pfam" id="PF00069">
    <property type="entry name" value="Pkinase"/>
    <property type="match status" value="1"/>
</dbReference>
<accession>M3UUW3</accession>
<dbReference type="GO" id="GO:0005524">
    <property type="term" value="F:ATP binding"/>
    <property type="evidence" value="ECO:0007669"/>
    <property type="project" value="UniProtKB-KW"/>
</dbReference>
<dbReference type="SUPFAM" id="SSF56112">
    <property type="entry name" value="Protein kinase-like (PK-like)"/>
    <property type="match status" value="1"/>
</dbReference>
<keyword evidence="3" id="KW-0808">Transferase</keyword>
<dbReference type="SMART" id="SM00220">
    <property type="entry name" value="S_TKc"/>
    <property type="match status" value="1"/>
</dbReference>
<gene>
    <name evidence="10" type="ORF">GM1_008_00090</name>
</gene>
<evidence type="ECO:0000256" key="4">
    <source>
        <dbReference type="ARBA" id="ARBA00022741"/>
    </source>
</evidence>
<dbReference type="PANTHER" id="PTHR43289">
    <property type="entry name" value="MITOGEN-ACTIVATED PROTEIN KINASE KINASE KINASE 20-RELATED"/>
    <property type="match status" value="1"/>
</dbReference>
<dbReference type="eggNOG" id="COG0515">
    <property type="taxonomic scope" value="Bacteria"/>
</dbReference>
<keyword evidence="4" id="KW-0547">Nucleotide-binding</keyword>
<dbReference type="OrthoDB" id="3679634at2"/>
<evidence type="ECO:0000256" key="3">
    <source>
        <dbReference type="ARBA" id="ARBA00022679"/>
    </source>
</evidence>
<dbReference type="Gene3D" id="1.10.510.10">
    <property type="entry name" value="Transferase(Phosphotransferase) domain 1"/>
    <property type="match status" value="1"/>
</dbReference>
<keyword evidence="2 10" id="KW-0723">Serine/threonine-protein kinase</keyword>
<evidence type="ECO:0000256" key="1">
    <source>
        <dbReference type="ARBA" id="ARBA00012513"/>
    </source>
</evidence>
<protein>
    <recommendedName>
        <fullName evidence="1">non-specific serine/threonine protein kinase</fullName>
        <ecNumber evidence="1">2.7.11.1</ecNumber>
    </recommendedName>
</protein>
<keyword evidence="6" id="KW-0067">ATP-binding</keyword>
<dbReference type="CDD" id="cd14014">
    <property type="entry name" value="STKc_PknB_like"/>
    <property type="match status" value="1"/>
</dbReference>